<sequence length="271" mass="29292">MNISTGNISISGLLSISSFIFGAVVGSFLNVVILRLPAEGESIVFPPSHCPKCGAAIHGYDNIPLLSFLLLRGKCRACRAPISWQYPLVELCMALLSLALYTRFGPSFEFILYFVFLAALLVVIFIDINHQIIPDAISLPGIIIGFAGSFLNSHVTWQESALGIIIGGGFLYCIAQGYYLLTRRDGLGGGDIKLLGMIGAFLGWQSLLFVIFTSSLTGSIAGLGAMVKQGKGGQTRIPYGPFLALAAILYLFFQHSIFKLWHAYLAMGPIF</sequence>
<keyword evidence="11" id="KW-0489">Methyltransferase</keyword>
<evidence type="ECO:0000256" key="5">
    <source>
        <dbReference type="ARBA" id="ARBA00022692"/>
    </source>
</evidence>
<dbReference type="GO" id="GO:0008168">
    <property type="term" value="F:methyltransferase activity"/>
    <property type="evidence" value="ECO:0007669"/>
    <property type="project" value="UniProtKB-KW"/>
</dbReference>
<accession>A0A3B0VCK0</accession>
<dbReference type="InterPro" id="IPR050882">
    <property type="entry name" value="Prepilin_peptidase/N-MTase"/>
</dbReference>
<feature type="transmembrane region" description="Helical" evidence="8">
    <location>
        <begin position="161"/>
        <end position="182"/>
    </location>
</feature>
<evidence type="ECO:0000256" key="1">
    <source>
        <dbReference type="ARBA" id="ARBA00004429"/>
    </source>
</evidence>
<evidence type="ECO:0000256" key="7">
    <source>
        <dbReference type="ARBA" id="ARBA00023136"/>
    </source>
</evidence>
<evidence type="ECO:0000256" key="8">
    <source>
        <dbReference type="SAM" id="Phobius"/>
    </source>
</evidence>
<keyword evidence="7 8" id="KW-0472">Membrane</keyword>
<feature type="transmembrane region" description="Helical" evidence="8">
    <location>
        <begin position="54"/>
        <end position="71"/>
    </location>
</feature>
<dbReference type="Gene3D" id="1.20.120.1220">
    <property type="match status" value="1"/>
</dbReference>
<dbReference type="GO" id="GO:0032259">
    <property type="term" value="P:methylation"/>
    <property type="evidence" value="ECO:0007669"/>
    <property type="project" value="UniProtKB-KW"/>
</dbReference>
<name>A0A3B0VCK0_9ZZZZ</name>
<keyword evidence="11" id="KW-0808">Transferase</keyword>
<dbReference type="Pfam" id="PF06750">
    <property type="entry name" value="A24_N_bact"/>
    <property type="match status" value="1"/>
</dbReference>
<keyword evidence="11" id="KW-0378">Hydrolase</keyword>
<keyword evidence="4" id="KW-0997">Cell inner membrane</keyword>
<dbReference type="GO" id="GO:0004190">
    <property type="term" value="F:aspartic-type endopeptidase activity"/>
    <property type="evidence" value="ECO:0007669"/>
    <property type="project" value="UniProtKB-EC"/>
</dbReference>
<evidence type="ECO:0000256" key="6">
    <source>
        <dbReference type="ARBA" id="ARBA00022989"/>
    </source>
</evidence>
<feature type="transmembrane region" description="Helical" evidence="8">
    <location>
        <begin position="136"/>
        <end position="155"/>
    </location>
</feature>
<dbReference type="AlphaFoldDB" id="A0A3B0VCK0"/>
<feature type="domain" description="Prepilin type IV endopeptidase peptidase" evidence="9">
    <location>
        <begin position="114"/>
        <end position="222"/>
    </location>
</feature>
<dbReference type="GO" id="GO:0006465">
    <property type="term" value="P:signal peptide processing"/>
    <property type="evidence" value="ECO:0007669"/>
    <property type="project" value="TreeGrafter"/>
</dbReference>
<comment type="subcellular location">
    <subcellularLocation>
        <location evidence="1">Cell inner membrane</location>
        <topology evidence="1">Multi-pass membrane protein</topology>
    </subcellularLocation>
</comment>
<keyword evidence="3" id="KW-1003">Cell membrane</keyword>
<comment type="similarity">
    <text evidence="2">Belongs to the peptidase A24 family.</text>
</comment>
<keyword evidence="6 8" id="KW-1133">Transmembrane helix</keyword>
<reference evidence="11" key="1">
    <citation type="submission" date="2018-06" db="EMBL/GenBank/DDBJ databases">
        <authorList>
            <person name="Zhirakovskaya E."/>
        </authorList>
    </citation>
    <scope>NUCLEOTIDE SEQUENCE</scope>
</reference>
<organism evidence="11">
    <name type="scientific">hydrothermal vent metagenome</name>
    <dbReference type="NCBI Taxonomy" id="652676"/>
    <lineage>
        <taxon>unclassified sequences</taxon>
        <taxon>metagenomes</taxon>
        <taxon>ecological metagenomes</taxon>
    </lineage>
</organism>
<keyword evidence="5 8" id="KW-0812">Transmembrane</keyword>
<dbReference type="EC" id="3.4.23.43" evidence="11"/>
<feature type="transmembrane region" description="Helical" evidence="8">
    <location>
        <begin position="12"/>
        <end position="34"/>
    </location>
</feature>
<evidence type="ECO:0000256" key="4">
    <source>
        <dbReference type="ARBA" id="ARBA00022519"/>
    </source>
</evidence>
<feature type="transmembrane region" description="Helical" evidence="8">
    <location>
        <begin position="236"/>
        <end position="253"/>
    </location>
</feature>
<feature type="domain" description="Prepilin peptidase A24 N-terminal" evidence="10">
    <location>
        <begin position="20"/>
        <end position="104"/>
    </location>
</feature>
<dbReference type="Pfam" id="PF01478">
    <property type="entry name" value="Peptidase_A24"/>
    <property type="match status" value="1"/>
</dbReference>
<feature type="transmembrane region" description="Helical" evidence="8">
    <location>
        <begin position="194"/>
        <end position="216"/>
    </location>
</feature>
<dbReference type="PRINTS" id="PR00864">
    <property type="entry name" value="PREPILNPTASE"/>
</dbReference>
<gene>
    <name evidence="11" type="ORF">MNBD_DELTA04-181</name>
</gene>
<dbReference type="EMBL" id="UOEY01000054">
    <property type="protein sequence ID" value="VAW38033.1"/>
    <property type="molecule type" value="Genomic_DNA"/>
</dbReference>
<evidence type="ECO:0000259" key="10">
    <source>
        <dbReference type="Pfam" id="PF06750"/>
    </source>
</evidence>
<dbReference type="PANTHER" id="PTHR30487:SF0">
    <property type="entry name" value="PREPILIN LEADER PEPTIDASE_N-METHYLTRANSFERASE-RELATED"/>
    <property type="match status" value="1"/>
</dbReference>
<dbReference type="PANTHER" id="PTHR30487">
    <property type="entry name" value="TYPE 4 PREPILIN-LIKE PROTEINS LEADER PEPTIDE-PROCESSING ENZYME"/>
    <property type="match status" value="1"/>
</dbReference>
<dbReference type="InterPro" id="IPR000045">
    <property type="entry name" value="Prepilin_IV_endopep_pep"/>
</dbReference>
<evidence type="ECO:0000259" key="9">
    <source>
        <dbReference type="Pfam" id="PF01478"/>
    </source>
</evidence>
<dbReference type="InterPro" id="IPR014032">
    <property type="entry name" value="Peptidase_A24A_bac"/>
</dbReference>
<evidence type="ECO:0000313" key="11">
    <source>
        <dbReference type="EMBL" id="VAW38033.1"/>
    </source>
</evidence>
<protein>
    <submittedName>
        <fullName evidence="11">Leader peptidase (Prepilin peptidase) / N-methyltransferase</fullName>
        <ecNumber evidence="11">3.4.23.43</ecNumber>
    </submittedName>
</protein>
<evidence type="ECO:0000256" key="2">
    <source>
        <dbReference type="ARBA" id="ARBA00005801"/>
    </source>
</evidence>
<dbReference type="GO" id="GO:0005886">
    <property type="term" value="C:plasma membrane"/>
    <property type="evidence" value="ECO:0007669"/>
    <property type="project" value="UniProtKB-SubCell"/>
</dbReference>
<feature type="transmembrane region" description="Helical" evidence="8">
    <location>
        <begin position="110"/>
        <end position="129"/>
    </location>
</feature>
<dbReference type="InterPro" id="IPR010627">
    <property type="entry name" value="Prepilin_pept_A24_N"/>
</dbReference>
<proteinExistence type="inferred from homology"/>
<evidence type="ECO:0000256" key="3">
    <source>
        <dbReference type="ARBA" id="ARBA00022475"/>
    </source>
</evidence>